<sequence>MATLIPLAQVEPDLIEQVLDRAFGPDRHARTAYRIRTGMDWLPALSFAALDDDDMLVGTIQIWPVALTDTDGRAHPLLMVGPVAVLPEHQSEGYGKALMLASLQAITDTSGGALALPQVLIGDVEYYGMWGFTAKHTAGWHCPGPNDPARLLVRCDNPAVLPADGMLGPWEGMG</sequence>
<dbReference type="Gene3D" id="3.40.630.30">
    <property type="match status" value="1"/>
</dbReference>
<dbReference type="EMBL" id="JABWTA010000001">
    <property type="protein sequence ID" value="NVE94616.1"/>
    <property type="molecule type" value="Genomic_DNA"/>
</dbReference>
<keyword evidence="2" id="KW-0808">Transferase</keyword>
<dbReference type="SUPFAM" id="SSF55729">
    <property type="entry name" value="Acyl-CoA N-acyltransferases (Nat)"/>
    <property type="match status" value="1"/>
</dbReference>
<dbReference type="Pfam" id="PF13527">
    <property type="entry name" value="Acetyltransf_9"/>
    <property type="match status" value="1"/>
</dbReference>
<dbReference type="GO" id="GO:0016747">
    <property type="term" value="F:acyltransferase activity, transferring groups other than amino-acyl groups"/>
    <property type="evidence" value="ECO:0007669"/>
    <property type="project" value="InterPro"/>
</dbReference>
<proteinExistence type="predicted"/>
<dbReference type="InterPro" id="IPR016181">
    <property type="entry name" value="Acyl_CoA_acyltransferase"/>
</dbReference>
<dbReference type="InterPro" id="IPR000182">
    <property type="entry name" value="GNAT_dom"/>
</dbReference>
<evidence type="ECO:0000313" key="2">
    <source>
        <dbReference type="EMBL" id="NVE94616.1"/>
    </source>
</evidence>
<name>A0A850HCG1_9SPHN</name>
<dbReference type="CDD" id="cd04301">
    <property type="entry name" value="NAT_SF"/>
    <property type="match status" value="1"/>
</dbReference>
<dbReference type="RefSeq" id="WP_176272875.1">
    <property type="nucleotide sequence ID" value="NZ_JABWTA010000001.1"/>
</dbReference>
<evidence type="ECO:0000313" key="3">
    <source>
        <dbReference type="Proteomes" id="UP000546031"/>
    </source>
</evidence>
<protein>
    <submittedName>
        <fullName evidence="2">N-acetyltransferase</fullName>
    </submittedName>
</protein>
<feature type="domain" description="N-acetyltransferase" evidence="1">
    <location>
        <begin position="2"/>
        <end position="158"/>
    </location>
</feature>
<reference evidence="2 3" key="1">
    <citation type="submission" date="2020-06" db="EMBL/GenBank/DDBJ databases">
        <title>Altererythrobacter lutimaris sp. nov., a marine bacterium isolated from a tidal flat.</title>
        <authorList>
            <person name="Kim D."/>
            <person name="Yoo Y."/>
            <person name="Kim J.-J."/>
        </authorList>
    </citation>
    <scope>NUCLEOTIDE SEQUENCE [LARGE SCALE GENOMIC DNA]</scope>
    <source>
        <strain evidence="2 3">JGD-16</strain>
    </source>
</reference>
<accession>A0A850HCG1</accession>
<gene>
    <name evidence="2" type="ORF">HUO12_06860</name>
</gene>
<dbReference type="PROSITE" id="PS51186">
    <property type="entry name" value="GNAT"/>
    <property type="match status" value="1"/>
</dbReference>
<dbReference type="Proteomes" id="UP000546031">
    <property type="component" value="Unassembled WGS sequence"/>
</dbReference>
<comment type="caution">
    <text evidence="2">The sequence shown here is derived from an EMBL/GenBank/DDBJ whole genome shotgun (WGS) entry which is preliminary data.</text>
</comment>
<dbReference type="AlphaFoldDB" id="A0A850HCG1"/>
<keyword evidence="3" id="KW-1185">Reference proteome</keyword>
<organism evidence="2 3">
    <name type="scientific">Altererythrobacter lutimaris</name>
    <dbReference type="NCBI Taxonomy" id="2743979"/>
    <lineage>
        <taxon>Bacteria</taxon>
        <taxon>Pseudomonadati</taxon>
        <taxon>Pseudomonadota</taxon>
        <taxon>Alphaproteobacteria</taxon>
        <taxon>Sphingomonadales</taxon>
        <taxon>Erythrobacteraceae</taxon>
        <taxon>Altererythrobacter</taxon>
    </lineage>
</organism>
<evidence type="ECO:0000259" key="1">
    <source>
        <dbReference type="PROSITE" id="PS51186"/>
    </source>
</evidence>